<dbReference type="PROSITE" id="PS50878">
    <property type="entry name" value="RT_POL"/>
    <property type="match status" value="2"/>
</dbReference>
<dbReference type="EMBL" id="CP092877">
    <property type="protein sequence ID" value="UYV77962.1"/>
    <property type="molecule type" value="Genomic_DNA"/>
</dbReference>
<feature type="region of interest" description="Disordered" evidence="9">
    <location>
        <begin position="1"/>
        <end position="22"/>
    </location>
</feature>
<dbReference type="SUPFAM" id="SSF53098">
    <property type="entry name" value="Ribonuclease H-like"/>
    <property type="match status" value="2"/>
</dbReference>
<protein>
    <recommendedName>
        <fullName evidence="1">RNA-directed DNA polymerase</fullName>
        <ecNumber evidence="1">2.7.7.49</ecNumber>
    </recommendedName>
</protein>
<feature type="region of interest" description="Disordered" evidence="9">
    <location>
        <begin position="350"/>
        <end position="375"/>
    </location>
</feature>
<dbReference type="InterPro" id="IPR012337">
    <property type="entry name" value="RNaseH-like_sf"/>
</dbReference>
<feature type="domain" description="Reverse transcriptase" evidence="10">
    <location>
        <begin position="581"/>
        <end position="760"/>
    </location>
</feature>
<feature type="domain" description="Reverse transcriptase" evidence="10">
    <location>
        <begin position="1513"/>
        <end position="1691"/>
    </location>
</feature>
<dbReference type="Pfam" id="PF17917">
    <property type="entry name" value="RT_RNaseH"/>
    <property type="match status" value="1"/>
</dbReference>
<keyword evidence="5" id="KW-0255">Endonuclease</keyword>
<feature type="compositionally biased region" description="Polar residues" evidence="9">
    <location>
        <begin position="364"/>
        <end position="375"/>
    </location>
</feature>
<evidence type="ECO:0000256" key="2">
    <source>
        <dbReference type="ARBA" id="ARBA00022679"/>
    </source>
</evidence>
<gene>
    <name evidence="12" type="ORF">LAZ67_15003049</name>
</gene>
<sequence>MPSRRNRRPSQTPPENPASPTSTDILRSIAALLQQMATGNPTPTVPLGAPPHHATKIIQLPKLASPEELTMSFFRDWKQRWNDYVDAQQVATFPLSTQQVTLRAALHSEWTILWHSGRLHISTTTTLDEAVNALEAYLRKKRNPLLDRQDFHRRDQQTGESVDRYFAALKALDDSCAHELDFKCSTCGDPCITICTKRACGKTFALAGYQQQLRIRDRLICGLFDKDLQRKVLAEQYNSDLSLDRVLSICIAHESATAVGATLSPSPTTSPEAFIATRRAPSTYKHQQASSSETSPKANRFFQKPYDPNDPCSGCGANPRHRRDQCPAKDIECNKCGITGHYGRVCRQLKRKPTTKPNIPPPATRNNQSQPGPSNTVVAAGVRNELITITTDINHKLHQIRWLADLGSDLDLIPEFLLLDEQTRSALNPKNVPCVGANGISLSPCGSFVAALHLNGKTYSTTVGVCKHLNAPLLSKCGCKALGLLPDNWPHSMIVNAITNGQVLTFPPTPVRANEIDKQSILTHYARAFDDTVLKPMQGPPMSIELVKDAVPCKRYRAYNVPFHWRDPVKTQLDTMLAKGIIEQVPVGEAIDWCHPMVVVPKKGSSEPRVTVDLTGLNKYVRRPAYPVRVPREVVARIPPGMQFFSTLDARHGYWQVPLDEKSKKLTTFITPWGSYRYCRNVMGLCSAGDEHNRRGDEALFGIQNVEKVVEDIIIFDSDYKTHVQRVRQVISRCQEHGITLNQKKFVFAQPEVDWCGFRINSSGYTPSPHLYSALKNFPIPTNKTDVRSFNGLVQQFEAFSHHLTELSAPIRSLLSAKAAFVWENPHQRAFDAVIQELCSSRILAQFSPGQPLRLETDAAQTQGLGYALYQQQPDSQWRLLQVGSRNVTPAESRYSATEIELLAVVWAAKKCKLFLMGSHFELIVDHRPLIPILNSKTLDEIENPRLLRLKEKLTPYLITAVWRPGKKHTVVDVLSRHPSPVPDVYDTDDHPDSDPAPLIAAAVVDPVDGSRVMEDSLIRQIRAAAEHDGEYKRIRNIIPQKIQRKEDLDEDLRPYWRVLHQLSVREELVFLGSRLLIPTPLRSEVLKILHASHQGQDRTLRRAGQSVFWPSITNDIRNVVKTCAECSAYLPSQQKEPLYSDPPPCYPFQHVSCDLFSHAGYQYLVMVDRFSGWINVTQCGRAPTSTTVIRHLQKWMADYGIPEILTSDNGPQFSSQEFRSWTKRWNIEHSTSSPHFPQSNGLAEAAVKAIKYLISKTTTNGNLNSDTFLESLMEFRNTPKAEGRSPAQIVFGAPTRTKLPLHRSQFAKEWRTRISECDQRAQNLRQKALKRYNRNAKPLSQLEVGAIVLVQDHRTKHWTLLAEKEGSNESSTPRGKDGVERTYHKEGLLLKAKEESGRVVYIPMNVTSCILPFHLSKTGNATVKGEKRALMGREWINRLKLGCFAVKHMPVEITIEEILKENQALFVETTEPIKGFTFSVNMCDVNPIFHKALPVPFAIRPAVTEALDKMVAKGYLCEVASSKWATPVVVVPKKNKEIRICCDFKVTLNKYLDTAAYPLPTQQDLFSTLAKGKYFSKLDLRNAYLQLEVDPGTRPLLTINTHKGLFRFKRMPFGLANAPSYFQSVMDRVLSGIGGVICYIDDVLIATASIEEHLALLKTIFARLAKYNIKLKKEKCLFLQKEIEYLGHLVTEEGIRPLDHKVQAIQKAKTPTNISELRSFLGLVNFYGKFIPNLPELLKPLHELLHKKRPWVWTKECGEAIDKCKNSITSERVLVPYDTTLPLCLATDASQIGVGAVLSHIIEGQERPIMFASWTLSVAEQNYSQIEKEALAIIYGVTKFHQFIYGRKFILITDHKPLVTILGSRSGIPTLSTSRLQRWALILSAYTYDIKFRRTQDHGNADLLSRFPVGCEEIPRLNNVYALSYVEELPITAEEIATETEKDEVLSLAKFYTQQGWPEKVADHLRPYFQRKLELTVDGECLVWGMRVVIPPSLRIKMLNCLHETHSGMNKMKAVARSHFWWPNLDTQIEFLVNKCRSCQQSQDGPNKGKWQPWRWSTRPWQRIHIDFANKENINLLIVVDSHSKWIEAIPMRETTTRKTIEQLRRLFSSYGLPEELVSDNGPQFTGSEMKGFLEGNGIKQTLIPAYHPQSNGLAERAVRTIKTALDKNKRKIGDTHTPFKTPYQKFFWHIEAPRILASRVRDQQARQMKYDRRTHLEEFQIDDLVWCKNFRGGDKWIPGKIVGKKGTRVYTILIHGQVKAYHRDQIRKRWRNGEEDESGDGERQPEHSRGAGPSAIISEVVRDRGYMESLSPGLTSQRSDQDSEVQSDTDDGKSLEPLHSLDPEALKEEGPVLRRNPPRARRPPYIVADRVTMVADKVVIVVGKVSLLQVKFIVVGKVSLLWVESIFADEVFIVVHSFIVNNKVVFVTDKVIIVGDKVIIVDKVVIVVDKVVIVVGKVVIVVGKVVIVVDKVVIVLW</sequence>
<evidence type="ECO:0000256" key="6">
    <source>
        <dbReference type="ARBA" id="ARBA00022801"/>
    </source>
</evidence>
<name>A0ABY6LC06_9ARAC</name>
<dbReference type="Gene3D" id="3.10.20.370">
    <property type="match status" value="1"/>
</dbReference>
<keyword evidence="3" id="KW-0548">Nucleotidyltransferase</keyword>
<evidence type="ECO:0000256" key="9">
    <source>
        <dbReference type="SAM" id="MobiDB-lite"/>
    </source>
</evidence>
<evidence type="ECO:0000256" key="5">
    <source>
        <dbReference type="ARBA" id="ARBA00022759"/>
    </source>
</evidence>
<dbReference type="InterPro" id="IPR041577">
    <property type="entry name" value="RT_RNaseH_2"/>
</dbReference>
<evidence type="ECO:0000256" key="7">
    <source>
        <dbReference type="ARBA" id="ARBA00022918"/>
    </source>
</evidence>
<dbReference type="Gene3D" id="3.30.70.270">
    <property type="match status" value="4"/>
</dbReference>
<dbReference type="InterPro" id="IPR043502">
    <property type="entry name" value="DNA/RNA_pol_sf"/>
</dbReference>
<dbReference type="InterPro" id="IPR050951">
    <property type="entry name" value="Retrovirus_Pol_polyprotein"/>
</dbReference>
<dbReference type="EC" id="2.7.7.49" evidence="1"/>
<feature type="non-terminal residue" evidence="12">
    <location>
        <position position="2479"/>
    </location>
</feature>
<dbReference type="Gene3D" id="3.30.420.10">
    <property type="entry name" value="Ribonuclease H-like superfamily/Ribonuclease H"/>
    <property type="match status" value="2"/>
</dbReference>
<feature type="region of interest" description="Disordered" evidence="9">
    <location>
        <begin position="2274"/>
        <end position="2297"/>
    </location>
</feature>
<dbReference type="InterPro" id="IPR000477">
    <property type="entry name" value="RT_dom"/>
</dbReference>
<evidence type="ECO:0000313" key="12">
    <source>
        <dbReference type="EMBL" id="UYV77962.1"/>
    </source>
</evidence>
<feature type="domain" description="Integrase catalytic" evidence="11">
    <location>
        <begin position="2057"/>
        <end position="2167"/>
    </location>
</feature>
<organism evidence="12 13">
    <name type="scientific">Cordylochernes scorpioides</name>
    <dbReference type="NCBI Taxonomy" id="51811"/>
    <lineage>
        <taxon>Eukaryota</taxon>
        <taxon>Metazoa</taxon>
        <taxon>Ecdysozoa</taxon>
        <taxon>Arthropoda</taxon>
        <taxon>Chelicerata</taxon>
        <taxon>Arachnida</taxon>
        <taxon>Pseudoscorpiones</taxon>
        <taxon>Cheliferoidea</taxon>
        <taxon>Chernetidae</taxon>
        <taxon>Cordylochernes</taxon>
    </lineage>
</organism>
<dbReference type="Pfam" id="PF00665">
    <property type="entry name" value="rve"/>
    <property type="match status" value="2"/>
</dbReference>
<feature type="compositionally biased region" description="Basic and acidic residues" evidence="9">
    <location>
        <begin position="2282"/>
        <end position="2291"/>
    </location>
</feature>
<dbReference type="InterPro" id="IPR041588">
    <property type="entry name" value="Integrase_H2C2"/>
</dbReference>
<dbReference type="CDD" id="cd09274">
    <property type="entry name" value="RNase_HI_RT_Ty3"/>
    <property type="match status" value="2"/>
</dbReference>
<keyword evidence="6" id="KW-0378">Hydrolase</keyword>
<dbReference type="InterPro" id="IPR001584">
    <property type="entry name" value="Integrase_cat-core"/>
</dbReference>
<dbReference type="InterPro" id="IPR036397">
    <property type="entry name" value="RNaseH_sf"/>
</dbReference>
<keyword evidence="2" id="KW-0808">Transferase</keyword>
<dbReference type="PANTHER" id="PTHR37984">
    <property type="entry name" value="PROTEIN CBG26694"/>
    <property type="match status" value="1"/>
</dbReference>
<dbReference type="InterPro" id="IPR043128">
    <property type="entry name" value="Rev_trsase/Diguanyl_cyclase"/>
</dbReference>
<evidence type="ECO:0000256" key="4">
    <source>
        <dbReference type="ARBA" id="ARBA00022722"/>
    </source>
</evidence>
<feature type="domain" description="Integrase catalytic" evidence="11">
    <location>
        <begin position="1144"/>
        <end position="1295"/>
    </location>
</feature>
<keyword evidence="7" id="KW-0695">RNA-directed DNA polymerase</keyword>
<evidence type="ECO:0000313" key="13">
    <source>
        <dbReference type="Proteomes" id="UP001235939"/>
    </source>
</evidence>
<dbReference type="Gene3D" id="1.10.340.70">
    <property type="match status" value="2"/>
</dbReference>
<keyword evidence="8" id="KW-0511">Multifunctional enzyme</keyword>
<evidence type="ECO:0000256" key="3">
    <source>
        <dbReference type="ARBA" id="ARBA00022695"/>
    </source>
</evidence>
<keyword evidence="13" id="KW-1185">Reference proteome</keyword>
<proteinExistence type="predicted"/>
<evidence type="ECO:0000259" key="11">
    <source>
        <dbReference type="PROSITE" id="PS50994"/>
    </source>
</evidence>
<dbReference type="Gene3D" id="3.10.10.10">
    <property type="entry name" value="HIV Type 1 Reverse Transcriptase, subunit A, domain 1"/>
    <property type="match status" value="2"/>
</dbReference>
<evidence type="ECO:0000259" key="10">
    <source>
        <dbReference type="PROSITE" id="PS50878"/>
    </source>
</evidence>
<accession>A0ABY6LC06</accession>
<dbReference type="PANTHER" id="PTHR37984:SF5">
    <property type="entry name" value="PROTEIN NYNRIN-LIKE"/>
    <property type="match status" value="1"/>
</dbReference>
<dbReference type="Pfam" id="PF00078">
    <property type="entry name" value="RVT_1"/>
    <property type="match status" value="2"/>
</dbReference>
<keyword evidence="4" id="KW-0540">Nuclease</keyword>
<dbReference type="InterPro" id="IPR041373">
    <property type="entry name" value="RT_RNaseH"/>
</dbReference>
<feature type="compositionally biased region" description="Basic and acidic residues" evidence="9">
    <location>
        <begin position="2332"/>
        <end position="2343"/>
    </location>
</feature>
<dbReference type="Proteomes" id="UP001235939">
    <property type="component" value="Chromosome 15"/>
</dbReference>
<evidence type="ECO:0000256" key="8">
    <source>
        <dbReference type="ARBA" id="ARBA00023268"/>
    </source>
</evidence>
<feature type="region of interest" description="Disordered" evidence="9">
    <location>
        <begin position="2311"/>
        <end position="2343"/>
    </location>
</feature>
<dbReference type="SUPFAM" id="SSF56672">
    <property type="entry name" value="DNA/RNA polymerases"/>
    <property type="match status" value="2"/>
</dbReference>
<dbReference type="CDD" id="cd01647">
    <property type="entry name" value="RT_LTR"/>
    <property type="match status" value="2"/>
</dbReference>
<evidence type="ECO:0000256" key="1">
    <source>
        <dbReference type="ARBA" id="ARBA00012493"/>
    </source>
</evidence>
<dbReference type="PROSITE" id="PS50994">
    <property type="entry name" value="INTEGRASE"/>
    <property type="match status" value="2"/>
</dbReference>
<reference evidence="12 13" key="1">
    <citation type="submission" date="2022-01" db="EMBL/GenBank/DDBJ databases">
        <title>A chromosomal length assembly of Cordylochernes scorpioides.</title>
        <authorList>
            <person name="Zeh D."/>
            <person name="Zeh J."/>
        </authorList>
    </citation>
    <scope>NUCLEOTIDE SEQUENCE [LARGE SCALE GENOMIC DNA]</scope>
    <source>
        <strain evidence="12">IN4F17</strain>
        <tissue evidence="12">Whole Body</tissue>
    </source>
</reference>
<dbReference type="Pfam" id="PF17919">
    <property type="entry name" value="RT_RNaseH_2"/>
    <property type="match status" value="1"/>
</dbReference>
<dbReference type="Pfam" id="PF17921">
    <property type="entry name" value="Integrase_H2C2"/>
    <property type="match status" value="2"/>
</dbReference>